<keyword evidence="9" id="KW-0057">Aromatic amino acid biosynthesis</keyword>
<evidence type="ECO:0000256" key="7">
    <source>
        <dbReference type="ARBA" id="ARBA00023002"/>
    </source>
</evidence>
<comment type="caution">
    <text evidence="14">The sequence shown here is derived from an EMBL/GenBank/DDBJ whole genome shotgun (WGS) entry which is preliminary data.</text>
</comment>
<dbReference type="SUPFAM" id="SSF55021">
    <property type="entry name" value="ACT-like"/>
    <property type="match status" value="1"/>
</dbReference>
<feature type="coiled-coil region" evidence="11">
    <location>
        <begin position="240"/>
        <end position="267"/>
    </location>
</feature>
<keyword evidence="5" id="KW-0827">Tyrosine biosynthesis</keyword>
<dbReference type="InterPro" id="IPR002912">
    <property type="entry name" value="ACT_dom"/>
</dbReference>
<dbReference type="InterPro" id="IPR046825">
    <property type="entry name" value="PDH_C"/>
</dbReference>
<dbReference type="InterPro" id="IPR003099">
    <property type="entry name" value="Prephen_DH"/>
</dbReference>
<dbReference type="GO" id="GO:0008977">
    <property type="term" value="F:prephenate dehydrogenase (NAD+) activity"/>
    <property type="evidence" value="ECO:0007669"/>
    <property type="project" value="UniProtKB-EC"/>
</dbReference>
<dbReference type="Gene3D" id="3.30.2130.10">
    <property type="entry name" value="VC0802-like"/>
    <property type="match status" value="1"/>
</dbReference>
<dbReference type="SUPFAM" id="SSF48179">
    <property type="entry name" value="6-phosphogluconate dehydrogenase C-terminal domain-like"/>
    <property type="match status" value="1"/>
</dbReference>
<evidence type="ECO:0000256" key="3">
    <source>
        <dbReference type="ARBA" id="ARBA00012068"/>
    </source>
</evidence>
<dbReference type="InterPro" id="IPR046826">
    <property type="entry name" value="PDH_N"/>
</dbReference>
<dbReference type="GO" id="GO:0004665">
    <property type="term" value="F:prephenate dehydrogenase (NADP+) activity"/>
    <property type="evidence" value="ECO:0007669"/>
    <property type="project" value="InterPro"/>
</dbReference>
<keyword evidence="8" id="KW-0520">NAD</keyword>
<evidence type="ECO:0000256" key="5">
    <source>
        <dbReference type="ARBA" id="ARBA00022498"/>
    </source>
</evidence>
<feature type="domain" description="ACT" evidence="13">
    <location>
        <begin position="296"/>
        <end position="369"/>
    </location>
</feature>
<dbReference type="Pfam" id="PF01842">
    <property type="entry name" value="ACT"/>
    <property type="match status" value="1"/>
</dbReference>
<dbReference type="EC" id="1.3.1.12" evidence="3"/>
<evidence type="ECO:0000256" key="8">
    <source>
        <dbReference type="ARBA" id="ARBA00023027"/>
    </source>
</evidence>
<name>A0A841L3E0_9FIRM</name>
<evidence type="ECO:0000256" key="9">
    <source>
        <dbReference type="ARBA" id="ARBA00023141"/>
    </source>
</evidence>
<dbReference type="FunFam" id="1.10.3660.10:FF:000003">
    <property type="entry name" value="Prephenate dehydrogenase"/>
    <property type="match status" value="1"/>
</dbReference>
<comment type="similarity">
    <text evidence="2">Belongs to the prephenate/arogenate dehydrogenase family.</text>
</comment>
<accession>A0A841L3E0</accession>
<dbReference type="SUPFAM" id="SSF51735">
    <property type="entry name" value="NAD(P)-binding Rossmann-fold domains"/>
    <property type="match status" value="1"/>
</dbReference>
<proteinExistence type="inferred from homology"/>
<evidence type="ECO:0000256" key="11">
    <source>
        <dbReference type="SAM" id="Coils"/>
    </source>
</evidence>
<feature type="domain" description="Prephenate/arogenate dehydrogenase" evidence="12">
    <location>
        <begin position="5"/>
        <end position="291"/>
    </location>
</feature>
<dbReference type="Gene3D" id="3.40.50.720">
    <property type="entry name" value="NAD(P)-binding Rossmann-like Domain"/>
    <property type="match status" value="1"/>
</dbReference>
<gene>
    <name evidence="14" type="ORF">HNQ80_003785</name>
</gene>
<dbReference type="GO" id="GO:0070403">
    <property type="term" value="F:NAD+ binding"/>
    <property type="evidence" value="ECO:0007669"/>
    <property type="project" value="InterPro"/>
</dbReference>
<dbReference type="UniPathway" id="UPA00122">
    <property type="reaction ID" value="UER00961"/>
</dbReference>
<dbReference type="InterPro" id="IPR050812">
    <property type="entry name" value="Preph/Arog_dehydrog"/>
</dbReference>
<keyword evidence="6" id="KW-0028">Amino-acid biosynthesis</keyword>
<evidence type="ECO:0000256" key="4">
    <source>
        <dbReference type="ARBA" id="ARBA00016891"/>
    </source>
</evidence>
<dbReference type="PROSITE" id="PS51671">
    <property type="entry name" value="ACT"/>
    <property type="match status" value="1"/>
</dbReference>
<evidence type="ECO:0000259" key="13">
    <source>
        <dbReference type="PROSITE" id="PS51671"/>
    </source>
</evidence>
<organism evidence="14 15">
    <name type="scientific">Anaerosolibacter carboniphilus</name>
    <dbReference type="NCBI Taxonomy" id="1417629"/>
    <lineage>
        <taxon>Bacteria</taxon>
        <taxon>Bacillati</taxon>
        <taxon>Bacillota</taxon>
        <taxon>Clostridia</taxon>
        <taxon>Peptostreptococcales</taxon>
        <taxon>Thermotaleaceae</taxon>
        <taxon>Anaerosolibacter</taxon>
    </lineage>
</organism>
<dbReference type="FunFam" id="3.40.50.720:FF:000208">
    <property type="entry name" value="Prephenate dehydrogenase"/>
    <property type="match status" value="1"/>
</dbReference>
<evidence type="ECO:0000313" key="15">
    <source>
        <dbReference type="Proteomes" id="UP000579281"/>
    </source>
</evidence>
<evidence type="ECO:0000256" key="1">
    <source>
        <dbReference type="ARBA" id="ARBA00005067"/>
    </source>
</evidence>
<comment type="pathway">
    <text evidence="1">Amino-acid biosynthesis; L-tyrosine biosynthesis; (4-hydroxyphenyl)pyruvate from prephenate (NAD(+) route): step 1/1.</text>
</comment>
<keyword evidence="7 14" id="KW-0560">Oxidoreductase</keyword>
<evidence type="ECO:0000256" key="2">
    <source>
        <dbReference type="ARBA" id="ARBA00007964"/>
    </source>
</evidence>
<dbReference type="EMBL" id="JACHEN010000026">
    <property type="protein sequence ID" value="MBB6217662.1"/>
    <property type="molecule type" value="Genomic_DNA"/>
</dbReference>
<evidence type="ECO:0000313" key="14">
    <source>
        <dbReference type="EMBL" id="MBB6217662.1"/>
    </source>
</evidence>
<dbReference type="Pfam" id="PF20463">
    <property type="entry name" value="PDH_C"/>
    <property type="match status" value="1"/>
</dbReference>
<dbReference type="PANTHER" id="PTHR21363:SF0">
    <property type="entry name" value="PREPHENATE DEHYDROGENASE [NADP(+)]"/>
    <property type="match status" value="1"/>
</dbReference>
<evidence type="ECO:0000259" key="12">
    <source>
        <dbReference type="PROSITE" id="PS51176"/>
    </source>
</evidence>
<dbReference type="GO" id="GO:0006571">
    <property type="term" value="P:tyrosine biosynthetic process"/>
    <property type="evidence" value="ECO:0007669"/>
    <property type="project" value="UniProtKB-UniPathway"/>
</dbReference>
<comment type="catalytic activity">
    <reaction evidence="10">
        <text>prephenate + NAD(+) = 3-(4-hydroxyphenyl)pyruvate + CO2 + NADH</text>
        <dbReference type="Rhea" id="RHEA:13869"/>
        <dbReference type="ChEBI" id="CHEBI:16526"/>
        <dbReference type="ChEBI" id="CHEBI:29934"/>
        <dbReference type="ChEBI" id="CHEBI:36242"/>
        <dbReference type="ChEBI" id="CHEBI:57540"/>
        <dbReference type="ChEBI" id="CHEBI:57945"/>
        <dbReference type="EC" id="1.3.1.12"/>
    </reaction>
</comment>
<dbReference type="AlphaFoldDB" id="A0A841L3E0"/>
<keyword evidence="15" id="KW-1185">Reference proteome</keyword>
<dbReference type="InterPro" id="IPR008927">
    <property type="entry name" value="6-PGluconate_DH-like_C_sf"/>
</dbReference>
<dbReference type="RefSeq" id="WP_184312153.1">
    <property type="nucleotide sequence ID" value="NZ_JACHEN010000026.1"/>
</dbReference>
<reference evidence="14 15" key="1">
    <citation type="submission" date="2020-08" db="EMBL/GenBank/DDBJ databases">
        <title>Genomic Encyclopedia of Type Strains, Phase IV (KMG-IV): sequencing the most valuable type-strain genomes for metagenomic binning, comparative biology and taxonomic classification.</title>
        <authorList>
            <person name="Goeker M."/>
        </authorList>
    </citation>
    <scope>NUCLEOTIDE SEQUENCE [LARGE SCALE GENOMIC DNA]</scope>
    <source>
        <strain evidence="14 15">DSM 103526</strain>
    </source>
</reference>
<dbReference type="InterPro" id="IPR045865">
    <property type="entry name" value="ACT-like_dom_sf"/>
</dbReference>
<dbReference type="PANTHER" id="PTHR21363">
    <property type="entry name" value="PREPHENATE DEHYDROGENASE"/>
    <property type="match status" value="1"/>
</dbReference>
<sequence length="369" mass="40687">MENFSKICIVGLGLMGGSMGLGLKQKGFRGQIIGYDLSNESMLDAKTLGAIDVIAENMEQAVADAQLVVIAVPIGYYVQVLKEVSFHIREGTIITDVGSVKSYVSKIAKAYLPENISFVGGHPMAGSEKDGIKAANPFLYENAYYFLTPAADTAKGDIQKLENVVKMLGAYPVVISCEEHDQIVSQISHLPHFVAVVLVNMVTQNYGISYLPFVGGGFRDTTRIASGNPAMWKDIFFFNRDKLLQGIVNLEESVTELKEMIINDQEEAVLEYLKNAKLIRDSIPRHGQGYMAPLYEIIVSVEDRPGVLGELTQLVGANHINIKEIEILHSRQEEQGAVRLAFETCSDQKRALEILKDSGFSLTFCKDKE</sequence>
<dbReference type="Pfam" id="PF02153">
    <property type="entry name" value="PDH_N"/>
    <property type="match status" value="1"/>
</dbReference>
<dbReference type="InterPro" id="IPR036291">
    <property type="entry name" value="NAD(P)-bd_dom_sf"/>
</dbReference>
<dbReference type="CDD" id="cd04909">
    <property type="entry name" value="ACT_PDH-BS"/>
    <property type="match status" value="1"/>
</dbReference>
<dbReference type="Proteomes" id="UP000579281">
    <property type="component" value="Unassembled WGS sequence"/>
</dbReference>
<keyword evidence="11" id="KW-0175">Coiled coil</keyword>
<evidence type="ECO:0000256" key="10">
    <source>
        <dbReference type="ARBA" id="ARBA00049260"/>
    </source>
</evidence>
<protein>
    <recommendedName>
        <fullName evidence="4">Prephenate dehydrogenase</fullName>
        <ecNumber evidence="3">1.3.1.12</ecNumber>
    </recommendedName>
</protein>
<dbReference type="Gene3D" id="1.10.3660.10">
    <property type="entry name" value="6-phosphogluconate dehydrogenase C-terminal like domain"/>
    <property type="match status" value="1"/>
</dbReference>
<evidence type="ECO:0000256" key="6">
    <source>
        <dbReference type="ARBA" id="ARBA00022605"/>
    </source>
</evidence>
<dbReference type="PROSITE" id="PS51176">
    <property type="entry name" value="PDH_ADH"/>
    <property type="match status" value="1"/>
</dbReference>